<dbReference type="RefSeq" id="WP_126807185.1">
    <property type="nucleotide sequence ID" value="NZ_NGKA01000003.1"/>
</dbReference>
<dbReference type="AlphaFoldDB" id="A0A430B1T9"/>
<sequence length="139" mass="16454">MYSLAKELITEKDLRRQIRILELLMEQQQSTAKEIAHAISSSERTVFNDIHSIRLLLPEGWRIESEGNTGLILHSDNHHPISKVWEHFMKMSLGIQLAKSLLYRKKIHTHHFITEFGTSYETLRRHVIKLNRQLEQYII</sequence>
<comment type="caution">
    <text evidence="5">The sequence shown here is derived from an EMBL/GenBank/DDBJ whole genome shotgun (WGS) entry which is preliminary data.</text>
</comment>
<evidence type="ECO:0000259" key="4">
    <source>
        <dbReference type="Pfam" id="PF08280"/>
    </source>
</evidence>
<reference evidence="5 6" key="1">
    <citation type="submission" date="2017-05" db="EMBL/GenBank/DDBJ databases">
        <title>Vagococcus spp. assemblies.</title>
        <authorList>
            <person name="Gulvik C.A."/>
        </authorList>
    </citation>
    <scope>NUCLEOTIDE SEQUENCE [LARGE SCALE GENOMIC DNA]</scope>
    <source>
        <strain evidence="5 6">CCUG 51432</strain>
    </source>
</reference>
<evidence type="ECO:0000256" key="2">
    <source>
        <dbReference type="ARBA" id="ARBA00023163"/>
    </source>
</evidence>
<proteinExistence type="predicted"/>
<evidence type="ECO:0000313" key="6">
    <source>
        <dbReference type="Proteomes" id="UP000287605"/>
    </source>
</evidence>
<dbReference type="PANTHER" id="PTHR30185">
    <property type="entry name" value="CRYPTIC BETA-GLUCOSIDE BGL OPERON ANTITERMINATOR"/>
    <property type="match status" value="1"/>
</dbReference>
<evidence type="ECO:0000256" key="1">
    <source>
        <dbReference type="ARBA" id="ARBA00023015"/>
    </source>
</evidence>
<gene>
    <name evidence="5" type="ORF">CBF29_03050</name>
</gene>
<dbReference type="InterPro" id="IPR013199">
    <property type="entry name" value="HTH_Mga_DNA-bd_dom"/>
</dbReference>
<feature type="domain" description="M protein trans-acting positive regulator (MGA) HTH" evidence="4">
    <location>
        <begin position="11"/>
        <end position="66"/>
    </location>
</feature>
<dbReference type="PANTHER" id="PTHR30185:SF18">
    <property type="entry name" value="TRANSCRIPTIONAL REGULATOR MTLR"/>
    <property type="match status" value="1"/>
</dbReference>
<organism evidence="5 6">
    <name type="scientific">Vagococcus elongatus</name>
    <dbReference type="NCBI Taxonomy" id="180344"/>
    <lineage>
        <taxon>Bacteria</taxon>
        <taxon>Bacillati</taxon>
        <taxon>Bacillota</taxon>
        <taxon>Bacilli</taxon>
        <taxon>Lactobacillales</taxon>
        <taxon>Enterococcaceae</taxon>
        <taxon>Vagococcus</taxon>
    </lineage>
</organism>
<dbReference type="Pfam" id="PF05043">
    <property type="entry name" value="Mga"/>
    <property type="match status" value="1"/>
</dbReference>
<dbReference type="InterPro" id="IPR007737">
    <property type="entry name" value="Mga_HTH"/>
</dbReference>
<dbReference type="Pfam" id="PF08280">
    <property type="entry name" value="HTH_Mga"/>
    <property type="match status" value="1"/>
</dbReference>
<evidence type="ECO:0008006" key="7">
    <source>
        <dbReference type="Google" id="ProtNLM"/>
    </source>
</evidence>
<feature type="domain" description="Mga helix-turn-helix" evidence="3">
    <location>
        <begin position="81"/>
        <end position="137"/>
    </location>
</feature>
<protein>
    <recommendedName>
        <fullName evidence="7">Helix-turn-helix type 11 domain-containing protein</fullName>
    </recommendedName>
</protein>
<keyword evidence="6" id="KW-1185">Reference proteome</keyword>
<name>A0A430B1T9_9ENTE</name>
<dbReference type="OrthoDB" id="3175596at2"/>
<dbReference type="InterPro" id="IPR036388">
    <property type="entry name" value="WH-like_DNA-bd_sf"/>
</dbReference>
<evidence type="ECO:0000259" key="3">
    <source>
        <dbReference type="Pfam" id="PF05043"/>
    </source>
</evidence>
<dbReference type="Proteomes" id="UP000287605">
    <property type="component" value="Unassembled WGS sequence"/>
</dbReference>
<dbReference type="Gene3D" id="1.10.10.10">
    <property type="entry name" value="Winged helix-like DNA-binding domain superfamily/Winged helix DNA-binding domain"/>
    <property type="match status" value="2"/>
</dbReference>
<keyword evidence="1" id="KW-0805">Transcription regulation</keyword>
<dbReference type="InterPro" id="IPR050661">
    <property type="entry name" value="BglG_antiterminators"/>
</dbReference>
<dbReference type="EMBL" id="NGKA01000003">
    <property type="protein sequence ID" value="RSU14293.1"/>
    <property type="molecule type" value="Genomic_DNA"/>
</dbReference>
<keyword evidence="2" id="KW-0804">Transcription</keyword>
<evidence type="ECO:0000313" key="5">
    <source>
        <dbReference type="EMBL" id="RSU14293.1"/>
    </source>
</evidence>
<accession>A0A430B1T9</accession>